<name>A0A9D7PQK8_9PROT</name>
<dbReference type="Proteomes" id="UP000886689">
    <property type="component" value="Unassembled WGS sequence"/>
</dbReference>
<sequence length="427" mass="46961">MIANPIHRTILSRLAAAWIMLSLLFGAVAYFIELEKIDDFVVTQANSESDRFEALGIPLQTPKDSDSLTTLQQRARDFARDHFVVIEIYDRQRNKLVEAVSPQHAAIEKQLSTRGHPFPKDDQSHYERLTIDGSTLVQTVVPLHDSEGAINGYFEGVFIVDQETMNKLRADLVRTLTITLVAVLLMTMALYPVILTLNRKVLDFSRQVVEANVEMASVLGAAIAKRDSDTNAHNFRVTLYAIAIGEKLGIDAAAMRALILGAFLHDVGKIGISDNILLKPGKLDADEFAIMKTHVTLGIDILEQSEWLQAALEVVGNHHEKFDGSGYPGGLSGERIPLNARIFAVVDVFDALASERPYKQAMSSEAALAIIEAGRGNHFDPALVDAFREFAVALHARITTATEAELRAQLGSKAQHYFFAASQLTTA</sequence>
<dbReference type="PANTHER" id="PTHR45228">
    <property type="entry name" value="CYCLIC DI-GMP PHOSPHODIESTERASE TM_0186-RELATED"/>
    <property type="match status" value="1"/>
</dbReference>
<dbReference type="PROSITE" id="PS51832">
    <property type="entry name" value="HD_GYP"/>
    <property type="match status" value="1"/>
</dbReference>
<comment type="caution">
    <text evidence="3">The sequence shown here is derived from an EMBL/GenBank/DDBJ whole genome shotgun (WGS) entry which is preliminary data.</text>
</comment>
<dbReference type="AlphaFoldDB" id="A0A9D7PQK8"/>
<protein>
    <submittedName>
        <fullName evidence="3">HD domain-containing protein</fullName>
    </submittedName>
</protein>
<keyword evidence="1" id="KW-0812">Transmembrane</keyword>
<organism evidence="3 4">
    <name type="scientific">Candidatus Proximibacter danicus</name>
    <dbReference type="NCBI Taxonomy" id="2954365"/>
    <lineage>
        <taxon>Bacteria</taxon>
        <taxon>Pseudomonadati</taxon>
        <taxon>Pseudomonadota</taxon>
        <taxon>Betaproteobacteria</taxon>
        <taxon>Candidatus Proximibacter</taxon>
    </lineage>
</organism>
<dbReference type="InterPro" id="IPR052020">
    <property type="entry name" value="Cyclic_di-GMP/3'3'-cGAMP_PDE"/>
</dbReference>
<feature type="transmembrane region" description="Helical" evidence="1">
    <location>
        <begin position="175"/>
        <end position="197"/>
    </location>
</feature>
<dbReference type="InterPro" id="IPR003607">
    <property type="entry name" value="HD/PDEase_dom"/>
</dbReference>
<dbReference type="InterPro" id="IPR037522">
    <property type="entry name" value="HD_GYP_dom"/>
</dbReference>
<dbReference type="Gene3D" id="1.10.3210.10">
    <property type="entry name" value="Hypothetical protein af1432"/>
    <property type="match status" value="1"/>
</dbReference>
<evidence type="ECO:0000259" key="2">
    <source>
        <dbReference type="PROSITE" id="PS51832"/>
    </source>
</evidence>
<dbReference type="SUPFAM" id="SSF109604">
    <property type="entry name" value="HD-domain/PDEase-like"/>
    <property type="match status" value="1"/>
</dbReference>
<accession>A0A9D7PQK8</accession>
<proteinExistence type="predicted"/>
<reference evidence="3" key="1">
    <citation type="submission" date="2020-10" db="EMBL/GenBank/DDBJ databases">
        <title>Connecting structure to function with the recovery of over 1000 high-quality activated sludge metagenome-assembled genomes encoding full-length rRNA genes using long-read sequencing.</title>
        <authorList>
            <person name="Singleton C.M."/>
            <person name="Petriglieri F."/>
            <person name="Kristensen J.M."/>
            <person name="Kirkegaard R.H."/>
            <person name="Michaelsen T.Y."/>
            <person name="Andersen M.H."/>
            <person name="Karst S.M."/>
            <person name="Dueholm M.S."/>
            <person name="Nielsen P.H."/>
            <person name="Albertsen M."/>
        </authorList>
    </citation>
    <scope>NUCLEOTIDE SEQUENCE</scope>
    <source>
        <strain evidence="3">Hirt_18-Q3-R61-65_BATAC.395</strain>
    </source>
</reference>
<keyword evidence="1" id="KW-0472">Membrane</keyword>
<gene>
    <name evidence="3" type="ORF">IPL58_08955</name>
</gene>
<dbReference type="SMART" id="SM00471">
    <property type="entry name" value="HDc"/>
    <property type="match status" value="1"/>
</dbReference>
<keyword evidence="1" id="KW-1133">Transmembrane helix</keyword>
<evidence type="ECO:0000256" key="1">
    <source>
        <dbReference type="SAM" id="Phobius"/>
    </source>
</evidence>
<feature type="transmembrane region" description="Helical" evidence="1">
    <location>
        <begin position="12"/>
        <end position="32"/>
    </location>
</feature>
<feature type="domain" description="HD-GYP" evidence="2">
    <location>
        <begin position="208"/>
        <end position="403"/>
    </location>
</feature>
<dbReference type="Pfam" id="PF13487">
    <property type="entry name" value="HD_5"/>
    <property type="match status" value="1"/>
</dbReference>
<dbReference type="EMBL" id="JADJUC010000007">
    <property type="protein sequence ID" value="MBK8524235.1"/>
    <property type="molecule type" value="Genomic_DNA"/>
</dbReference>
<dbReference type="CDD" id="cd00077">
    <property type="entry name" value="HDc"/>
    <property type="match status" value="1"/>
</dbReference>
<dbReference type="NCBIfam" id="TIGR00277">
    <property type="entry name" value="HDIG"/>
    <property type="match status" value="1"/>
</dbReference>
<dbReference type="GO" id="GO:0008081">
    <property type="term" value="F:phosphoric diester hydrolase activity"/>
    <property type="evidence" value="ECO:0007669"/>
    <property type="project" value="UniProtKB-ARBA"/>
</dbReference>
<evidence type="ECO:0000313" key="4">
    <source>
        <dbReference type="Proteomes" id="UP000886689"/>
    </source>
</evidence>
<dbReference type="InterPro" id="IPR006675">
    <property type="entry name" value="HDIG_dom"/>
</dbReference>
<evidence type="ECO:0000313" key="3">
    <source>
        <dbReference type="EMBL" id="MBK8524235.1"/>
    </source>
</evidence>